<dbReference type="EMBL" id="AP026867">
    <property type="protein sequence ID" value="BDS09952.1"/>
    <property type="molecule type" value="Genomic_DNA"/>
</dbReference>
<dbReference type="KEGG" id="aup:AsAng_0006570"/>
<dbReference type="InterPro" id="IPR011047">
    <property type="entry name" value="Quinoprotein_ADH-like_sf"/>
</dbReference>
<dbReference type="SUPFAM" id="SSF50998">
    <property type="entry name" value="Quinoprotein alcohol dehydrogenase-like"/>
    <property type="match status" value="1"/>
</dbReference>
<dbReference type="InterPro" id="IPR015943">
    <property type="entry name" value="WD40/YVTN_repeat-like_dom_sf"/>
</dbReference>
<name>A0A915YBC6_9BACT</name>
<dbReference type="Gene3D" id="2.130.10.10">
    <property type="entry name" value="YVTN repeat-like/Quinoprotein amine dehydrogenase"/>
    <property type="match status" value="1"/>
</dbReference>
<organism evidence="1 2">
    <name type="scientific">Aureispira anguillae</name>
    <dbReference type="NCBI Taxonomy" id="2864201"/>
    <lineage>
        <taxon>Bacteria</taxon>
        <taxon>Pseudomonadati</taxon>
        <taxon>Bacteroidota</taxon>
        <taxon>Saprospiria</taxon>
        <taxon>Saprospirales</taxon>
        <taxon>Saprospiraceae</taxon>
        <taxon>Aureispira</taxon>
    </lineage>
</organism>
<evidence type="ECO:0000313" key="2">
    <source>
        <dbReference type="Proteomes" id="UP001060919"/>
    </source>
</evidence>
<evidence type="ECO:0000313" key="1">
    <source>
        <dbReference type="EMBL" id="BDS09952.1"/>
    </source>
</evidence>
<gene>
    <name evidence="1" type="ORF">AsAng_0006570</name>
</gene>
<accession>A0A915YBC6</accession>
<keyword evidence="2" id="KW-1185">Reference proteome</keyword>
<protein>
    <recommendedName>
        <fullName evidence="3">WD40 repeat domain-containing protein</fullName>
    </recommendedName>
</protein>
<proteinExistence type="predicted"/>
<sequence>MVYTSFAQITDSLKPITSNKPSPIGLDEFHWACIANFELSDSKNSSRIVYLDTDQQGNVYVADNNGYLYSLSGNDFSENWAVKLGYEHISHMAASPDGKTISICYNYVKTGTKKLEVRNAQNGRILLKIKRVPVCYDATYFIDVVDNTTLYPANLAYSPDGSKLAVWFNNHGFDEQQCKSTHEAQLIIMNPITGDVYASRREIPKDFEWSKCDSKQHFTFSIDGKSIYLSNCKAQIAQYNVKDLSLIKMVDFGADINRILTLKLNEKGSKKAKFPLHELVVQENGDLLTSLGKNGHIFKINADLNFINYVTQNQGCSGAYFSFSPDWSMAMFNSNHINLWDITTQEPVFYTEAPNTFDANTVRFHPIKKAIIVGTKRTLKLIAPCSSSQIHIDNTFTPTGHFLQAETSFSVRGAGKIFWAYDNKIIYHKYAKEQEISTENLGYSALFNSSQNIPQSTELHLKTDQPGIYTIFGGTSKQMTNTAVLKSLPNWQLRP</sequence>
<dbReference type="AlphaFoldDB" id="A0A915YBC6"/>
<dbReference type="RefSeq" id="WP_264791300.1">
    <property type="nucleotide sequence ID" value="NZ_AP026867.1"/>
</dbReference>
<evidence type="ECO:0008006" key="3">
    <source>
        <dbReference type="Google" id="ProtNLM"/>
    </source>
</evidence>
<dbReference type="Proteomes" id="UP001060919">
    <property type="component" value="Chromosome"/>
</dbReference>
<reference evidence="1" key="1">
    <citation type="submission" date="2022-09" db="EMBL/GenBank/DDBJ databases">
        <title>Aureispira anguillicida sp. nov., isolated from Leptocephalus of Japanese eel Anguilla japonica.</title>
        <authorList>
            <person name="Yuasa K."/>
            <person name="Mekata T."/>
            <person name="Ikunari K."/>
        </authorList>
    </citation>
    <scope>NUCLEOTIDE SEQUENCE</scope>
    <source>
        <strain evidence="1">EL160426</strain>
    </source>
</reference>